<accession>A0A0P1GUA4</accession>
<dbReference type="AlphaFoldDB" id="A0A0P1GUA4"/>
<dbReference type="GO" id="GO:0016747">
    <property type="term" value="F:acyltransferase activity, transferring groups other than amino-acyl groups"/>
    <property type="evidence" value="ECO:0007669"/>
    <property type="project" value="InterPro"/>
</dbReference>
<sequence>MSDVWLRPARSTDAGKIGDMMTQTVRAHRWKPRLYTGAQDIAHAGEMIDRGWVTVLVRGDIVSGFIALEDGYIHGLFLRDDAQGAGLGVVLLNHAKELHETLDLWAFQSNRRARKFYEREGFVEIERGIGKTNDEGLSDIHYRWTRPKAPPQPPAKDQA</sequence>
<dbReference type="SUPFAM" id="SSF55729">
    <property type="entry name" value="Acyl-CoA N-acyltransferases (Nat)"/>
    <property type="match status" value="1"/>
</dbReference>
<dbReference type="InterPro" id="IPR016181">
    <property type="entry name" value="Acyl_CoA_acyltransferase"/>
</dbReference>
<reference evidence="2 3" key="1">
    <citation type="submission" date="2015-09" db="EMBL/GenBank/DDBJ databases">
        <authorList>
            <consortium name="Swine Surveillance"/>
        </authorList>
    </citation>
    <scope>NUCLEOTIDE SEQUENCE [LARGE SCALE GENOMIC DNA]</scope>
    <source>
        <strain evidence="2 3">CECT 7648</strain>
    </source>
</reference>
<dbReference type="Pfam" id="PF13673">
    <property type="entry name" value="Acetyltransf_10"/>
    <property type="match status" value="1"/>
</dbReference>
<dbReference type="Gene3D" id="3.40.630.30">
    <property type="match status" value="1"/>
</dbReference>
<dbReference type="OrthoDB" id="9797417at2"/>
<name>A0A0P1GUA4_9RHOB</name>
<dbReference type="PROSITE" id="PS51186">
    <property type="entry name" value="GNAT"/>
    <property type="match status" value="1"/>
</dbReference>
<protein>
    <submittedName>
        <fullName evidence="2">Putative acetyltransferase</fullName>
    </submittedName>
</protein>
<dbReference type="STRING" id="441103.TRN7648_01812"/>
<evidence type="ECO:0000259" key="1">
    <source>
        <dbReference type="PROSITE" id="PS51186"/>
    </source>
</evidence>
<organism evidence="2 3">
    <name type="scientific">Tropicibacter naphthalenivorans</name>
    <dbReference type="NCBI Taxonomy" id="441103"/>
    <lineage>
        <taxon>Bacteria</taxon>
        <taxon>Pseudomonadati</taxon>
        <taxon>Pseudomonadota</taxon>
        <taxon>Alphaproteobacteria</taxon>
        <taxon>Rhodobacterales</taxon>
        <taxon>Roseobacteraceae</taxon>
        <taxon>Tropicibacter</taxon>
    </lineage>
</organism>
<gene>
    <name evidence="2" type="ORF">TRN7648_01812</name>
</gene>
<feature type="domain" description="N-acetyltransferase" evidence="1">
    <location>
        <begin position="4"/>
        <end position="147"/>
    </location>
</feature>
<dbReference type="EMBL" id="CYSE01000003">
    <property type="protein sequence ID" value="CUH78135.1"/>
    <property type="molecule type" value="Genomic_DNA"/>
</dbReference>
<dbReference type="RefSeq" id="WP_058247327.1">
    <property type="nucleotide sequence ID" value="NZ_CYSE01000003.1"/>
</dbReference>
<dbReference type="Proteomes" id="UP000054935">
    <property type="component" value="Unassembled WGS sequence"/>
</dbReference>
<evidence type="ECO:0000313" key="2">
    <source>
        <dbReference type="EMBL" id="CUH78135.1"/>
    </source>
</evidence>
<dbReference type="InterPro" id="IPR000182">
    <property type="entry name" value="GNAT_dom"/>
</dbReference>
<evidence type="ECO:0000313" key="3">
    <source>
        <dbReference type="Proteomes" id="UP000054935"/>
    </source>
</evidence>
<keyword evidence="3" id="KW-1185">Reference proteome</keyword>
<proteinExistence type="predicted"/>
<keyword evidence="2" id="KW-0808">Transferase</keyword>